<organism evidence="1 2">
    <name type="scientific">Pseudolycoriella hygida</name>
    <dbReference type="NCBI Taxonomy" id="35572"/>
    <lineage>
        <taxon>Eukaryota</taxon>
        <taxon>Metazoa</taxon>
        <taxon>Ecdysozoa</taxon>
        <taxon>Arthropoda</taxon>
        <taxon>Hexapoda</taxon>
        <taxon>Insecta</taxon>
        <taxon>Pterygota</taxon>
        <taxon>Neoptera</taxon>
        <taxon>Endopterygota</taxon>
        <taxon>Diptera</taxon>
        <taxon>Nematocera</taxon>
        <taxon>Sciaroidea</taxon>
        <taxon>Sciaridae</taxon>
        <taxon>Pseudolycoriella</taxon>
    </lineage>
</organism>
<accession>A0A9Q0MXA8</accession>
<protein>
    <submittedName>
        <fullName evidence="1">Uncharacterized protein</fullName>
    </submittedName>
</protein>
<feature type="non-terminal residue" evidence="1">
    <location>
        <position position="1"/>
    </location>
</feature>
<dbReference type="Gene3D" id="3.30.10.10">
    <property type="entry name" value="Trypsin Inhibitor V, subunit A"/>
    <property type="match status" value="1"/>
</dbReference>
<dbReference type="Proteomes" id="UP001151699">
    <property type="component" value="Chromosome X"/>
</dbReference>
<keyword evidence="2" id="KW-1185">Reference proteome</keyword>
<gene>
    <name evidence="1" type="ORF">Bhyg_12474</name>
</gene>
<dbReference type="EMBL" id="WJQU01000003">
    <property type="protein sequence ID" value="KAJ6639727.1"/>
    <property type="molecule type" value="Genomic_DNA"/>
</dbReference>
<reference evidence="1" key="1">
    <citation type="submission" date="2022-07" db="EMBL/GenBank/DDBJ databases">
        <authorList>
            <person name="Trinca V."/>
            <person name="Uliana J.V.C."/>
            <person name="Torres T.T."/>
            <person name="Ward R.J."/>
            <person name="Monesi N."/>
        </authorList>
    </citation>
    <scope>NUCLEOTIDE SEQUENCE</scope>
    <source>
        <strain evidence="1">HSMRA1968</strain>
        <tissue evidence="1">Whole embryos</tissue>
    </source>
</reference>
<dbReference type="OrthoDB" id="10013825at2759"/>
<dbReference type="PANTHER" id="PTHR39600">
    <property type="entry name" value="PEPTIDASE INHIBITOR I78 FAMILY PROTEIN"/>
    <property type="match status" value="1"/>
</dbReference>
<comment type="caution">
    <text evidence="1">The sequence shown here is derived from an EMBL/GenBank/DDBJ whole genome shotgun (WGS) entry which is preliminary data.</text>
</comment>
<proteinExistence type="predicted"/>
<name>A0A9Q0MXA8_9DIPT</name>
<evidence type="ECO:0000313" key="2">
    <source>
        <dbReference type="Proteomes" id="UP001151699"/>
    </source>
</evidence>
<dbReference type="AlphaFoldDB" id="A0A9Q0MXA8"/>
<dbReference type="InterPro" id="IPR021719">
    <property type="entry name" value="Prot_inh_I78"/>
</dbReference>
<dbReference type="PANTHER" id="PTHR39600:SF1">
    <property type="entry name" value="PEPTIDASE INHIBITOR I78 FAMILY PROTEIN"/>
    <property type="match status" value="1"/>
</dbReference>
<dbReference type="Pfam" id="PF11720">
    <property type="entry name" value="Inhibitor_I78"/>
    <property type="match status" value="1"/>
</dbReference>
<evidence type="ECO:0000313" key="1">
    <source>
        <dbReference type="EMBL" id="KAJ6639727.1"/>
    </source>
</evidence>
<sequence>MVNRKRKNESIEQDNNVQTLNMSIDIGEWESKLIGKKIIPSGGQVTNPDNEFSEDAIKSEVPAYRILKPNSMVTMDYNEDRINVYVDDVNNIVERGQFKNREI</sequence>